<dbReference type="InterPro" id="IPR001872">
    <property type="entry name" value="Peptidase_A8"/>
</dbReference>
<dbReference type="Proteomes" id="UP001336835">
    <property type="component" value="Unassembled WGS sequence"/>
</dbReference>
<comment type="catalytic activity">
    <reaction evidence="9 10">
        <text>Release of signal peptides from bacterial membrane prolipoproteins. Hydrolyzes -Xaa-Yaa-Zaa-|-(S,diacylglyceryl)Cys-, in which Xaa is hydrophobic (preferably Leu), and Yaa (Ala or Ser) and Zaa (Gly or Ala) have small, neutral side chains.</text>
        <dbReference type="EC" id="3.4.23.36"/>
    </reaction>
</comment>
<dbReference type="PANTHER" id="PTHR33695">
    <property type="entry name" value="LIPOPROTEIN SIGNAL PEPTIDASE"/>
    <property type="match status" value="1"/>
</dbReference>
<feature type="active site" evidence="9">
    <location>
        <position position="144"/>
    </location>
</feature>
<dbReference type="GO" id="GO:0004190">
    <property type="term" value="F:aspartic-type endopeptidase activity"/>
    <property type="evidence" value="ECO:0007669"/>
    <property type="project" value="UniProtKB-EC"/>
</dbReference>
<comment type="function">
    <text evidence="9 10">This protein specifically catalyzes the removal of signal peptides from prolipoproteins.</text>
</comment>
<evidence type="ECO:0000256" key="5">
    <source>
        <dbReference type="ARBA" id="ARBA00022750"/>
    </source>
</evidence>
<name>A0ABU7I909_9SPHI</name>
<sequence>MMPQRKNLKWILLLLMVALNVGCDQVSKNIVRQRIEYGETISLVKNYFILTKVENTGAFLSAGNELPTPIRFALLTLLPLAVLGYGLYYLTAKKDLPKLMQIGLSFLIGGGIGNVYDRMVHGSVTDFMHMDFVIFRTGVFNVADLSIMTGIAILLIHSLKHKVVKPASTSS</sequence>
<dbReference type="EMBL" id="JAZDQT010000002">
    <property type="protein sequence ID" value="MEE1945965.1"/>
    <property type="molecule type" value="Genomic_DNA"/>
</dbReference>
<dbReference type="PRINTS" id="PR00781">
    <property type="entry name" value="LIPOSIGPTASE"/>
</dbReference>
<dbReference type="RefSeq" id="WP_330108283.1">
    <property type="nucleotide sequence ID" value="NZ_JAZDQT010000002.1"/>
</dbReference>
<evidence type="ECO:0000256" key="8">
    <source>
        <dbReference type="ARBA" id="ARBA00023136"/>
    </source>
</evidence>
<organism evidence="12 13">
    <name type="scientific">Pedobacter albus</name>
    <dbReference type="NCBI Taxonomy" id="3113905"/>
    <lineage>
        <taxon>Bacteria</taxon>
        <taxon>Pseudomonadati</taxon>
        <taxon>Bacteroidota</taxon>
        <taxon>Sphingobacteriia</taxon>
        <taxon>Sphingobacteriales</taxon>
        <taxon>Sphingobacteriaceae</taxon>
        <taxon>Pedobacter</taxon>
    </lineage>
</organism>
<comment type="caution">
    <text evidence="9">Lacks conserved residue(s) required for the propagation of feature annotation.</text>
</comment>
<feature type="transmembrane region" description="Helical" evidence="9">
    <location>
        <begin position="70"/>
        <end position="90"/>
    </location>
</feature>
<keyword evidence="13" id="KW-1185">Reference proteome</keyword>
<evidence type="ECO:0000256" key="11">
    <source>
        <dbReference type="RuleBase" id="RU004181"/>
    </source>
</evidence>
<comment type="subcellular location">
    <subcellularLocation>
        <location evidence="9">Cell membrane</location>
        <topology evidence="9">Multi-pass membrane protein</topology>
    </subcellularLocation>
</comment>
<dbReference type="EC" id="3.4.23.36" evidence="9"/>
<dbReference type="Pfam" id="PF01252">
    <property type="entry name" value="Peptidase_A8"/>
    <property type="match status" value="1"/>
</dbReference>
<accession>A0ABU7I909</accession>
<evidence type="ECO:0000256" key="1">
    <source>
        <dbReference type="ARBA" id="ARBA00006139"/>
    </source>
</evidence>
<evidence type="ECO:0000256" key="4">
    <source>
        <dbReference type="ARBA" id="ARBA00022692"/>
    </source>
</evidence>
<evidence type="ECO:0000256" key="3">
    <source>
        <dbReference type="ARBA" id="ARBA00022670"/>
    </source>
</evidence>
<dbReference type="PANTHER" id="PTHR33695:SF1">
    <property type="entry name" value="LIPOPROTEIN SIGNAL PEPTIDASE"/>
    <property type="match status" value="1"/>
</dbReference>
<evidence type="ECO:0000313" key="13">
    <source>
        <dbReference type="Proteomes" id="UP001336835"/>
    </source>
</evidence>
<keyword evidence="4 9" id="KW-0812">Transmembrane</keyword>
<feature type="transmembrane region" description="Helical" evidence="9">
    <location>
        <begin position="102"/>
        <end position="121"/>
    </location>
</feature>
<evidence type="ECO:0000256" key="2">
    <source>
        <dbReference type="ARBA" id="ARBA00022475"/>
    </source>
</evidence>
<keyword evidence="2 9" id="KW-1003">Cell membrane</keyword>
<comment type="pathway">
    <text evidence="9">Protein modification; lipoprotein biosynthesis (signal peptide cleavage).</text>
</comment>
<keyword evidence="5 9" id="KW-0064">Aspartyl protease</keyword>
<keyword evidence="8 9" id="KW-0472">Membrane</keyword>
<dbReference type="HAMAP" id="MF_00161">
    <property type="entry name" value="LspA"/>
    <property type="match status" value="1"/>
</dbReference>
<dbReference type="NCBIfam" id="TIGR00077">
    <property type="entry name" value="lspA"/>
    <property type="match status" value="1"/>
</dbReference>
<proteinExistence type="inferred from homology"/>
<protein>
    <recommendedName>
        <fullName evidence="9">Lipoprotein signal peptidase</fullName>
        <ecNumber evidence="9">3.4.23.36</ecNumber>
    </recommendedName>
    <alternativeName>
        <fullName evidence="9">Prolipoprotein signal peptidase</fullName>
    </alternativeName>
    <alternativeName>
        <fullName evidence="9">Signal peptidase II</fullName>
        <shortName evidence="9">SPase II</shortName>
    </alternativeName>
</protein>
<comment type="caution">
    <text evidence="12">The sequence shown here is derived from an EMBL/GenBank/DDBJ whole genome shotgun (WGS) entry which is preliminary data.</text>
</comment>
<evidence type="ECO:0000256" key="6">
    <source>
        <dbReference type="ARBA" id="ARBA00022801"/>
    </source>
</evidence>
<dbReference type="PROSITE" id="PS00855">
    <property type="entry name" value="SPASE_II"/>
    <property type="match status" value="1"/>
</dbReference>
<keyword evidence="3 9" id="KW-0645">Protease</keyword>
<gene>
    <name evidence="9 12" type="primary">lspA</name>
    <name evidence="12" type="ORF">VRU48_12665</name>
</gene>
<evidence type="ECO:0000256" key="9">
    <source>
        <dbReference type="HAMAP-Rule" id="MF_00161"/>
    </source>
</evidence>
<comment type="similarity">
    <text evidence="1 9 11">Belongs to the peptidase A8 family.</text>
</comment>
<evidence type="ECO:0000256" key="7">
    <source>
        <dbReference type="ARBA" id="ARBA00022989"/>
    </source>
</evidence>
<keyword evidence="7 9" id="KW-1133">Transmembrane helix</keyword>
<evidence type="ECO:0000313" key="12">
    <source>
        <dbReference type="EMBL" id="MEE1945965.1"/>
    </source>
</evidence>
<keyword evidence="6 9" id="KW-0378">Hydrolase</keyword>
<feature type="transmembrane region" description="Helical" evidence="9">
    <location>
        <begin position="133"/>
        <end position="156"/>
    </location>
</feature>
<reference evidence="12 13" key="1">
    <citation type="submission" date="2024-01" db="EMBL/GenBank/DDBJ databases">
        <title>Pedobacter sp. nov., isolated from fresh soil.</title>
        <authorList>
            <person name="Le N.T.T."/>
        </authorList>
    </citation>
    <scope>NUCLEOTIDE SEQUENCE [LARGE SCALE GENOMIC DNA]</scope>
    <source>
        <strain evidence="12 13">KR3-3</strain>
    </source>
</reference>
<feature type="active site" evidence="9">
    <location>
        <position position="126"/>
    </location>
</feature>
<evidence type="ECO:0000256" key="10">
    <source>
        <dbReference type="RuleBase" id="RU000594"/>
    </source>
</evidence>